<dbReference type="EMBL" id="JAAAUY010001107">
    <property type="protein sequence ID" value="KAF9324333.1"/>
    <property type="molecule type" value="Genomic_DNA"/>
</dbReference>
<dbReference type="Proteomes" id="UP000696485">
    <property type="component" value="Unassembled WGS sequence"/>
</dbReference>
<comment type="caution">
    <text evidence="2">The sequence shown here is derived from an EMBL/GenBank/DDBJ whole genome shotgun (WGS) entry which is preliminary data.</text>
</comment>
<organism evidence="2 3">
    <name type="scientific">Podila minutissima</name>
    <dbReference type="NCBI Taxonomy" id="64525"/>
    <lineage>
        <taxon>Eukaryota</taxon>
        <taxon>Fungi</taxon>
        <taxon>Fungi incertae sedis</taxon>
        <taxon>Mucoromycota</taxon>
        <taxon>Mortierellomycotina</taxon>
        <taxon>Mortierellomycetes</taxon>
        <taxon>Mortierellales</taxon>
        <taxon>Mortierellaceae</taxon>
        <taxon>Podila</taxon>
    </lineage>
</organism>
<sequence length="115" mass="12813">MHSTEILAMPVHSHPFSNSSILDDEDSDDDYWGQYGDREDAPPPPKGSKDDDDDDIFSSESSPTSPLRTCFSTTAPWAPTLSSAVVVVDAHDEGSDDEYWQKYGDHDEDDDEDEE</sequence>
<evidence type="ECO:0000313" key="2">
    <source>
        <dbReference type="EMBL" id="KAF9324333.1"/>
    </source>
</evidence>
<feature type="region of interest" description="Disordered" evidence="1">
    <location>
        <begin position="89"/>
        <end position="115"/>
    </location>
</feature>
<evidence type="ECO:0000256" key="1">
    <source>
        <dbReference type="SAM" id="MobiDB-lite"/>
    </source>
</evidence>
<feature type="compositionally biased region" description="Acidic residues" evidence="1">
    <location>
        <begin position="106"/>
        <end position="115"/>
    </location>
</feature>
<dbReference type="AlphaFoldDB" id="A0A9P5SB54"/>
<keyword evidence="3" id="KW-1185">Reference proteome</keyword>
<proteinExistence type="predicted"/>
<feature type="compositionally biased region" description="Basic and acidic residues" evidence="1">
    <location>
        <begin position="89"/>
        <end position="105"/>
    </location>
</feature>
<feature type="non-terminal residue" evidence="2">
    <location>
        <position position="115"/>
    </location>
</feature>
<name>A0A9P5SB54_9FUNG</name>
<gene>
    <name evidence="2" type="ORF">BG006_000652</name>
</gene>
<reference evidence="2" key="1">
    <citation type="journal article" date="2020" name="Fungal Divers.">
        <title>Resolving the Mortierellaceae phylogeny through synthesis of multi-gene phylogenetics and phylogenomics.</title>
        <authorList>
            <person name="Vandepol N."/>
            <person name="Liber J."/>
            <person name="Desiro A."/>
            <person name="Na H."/>
            <person name="Kennedy M."/>
            <person name="Barry K."/>
            <person name="Grigoriev I.V."/>
            <person name="Miller A.N."/>
            <person name="O'Donnell K."/>
            <person name="Stajich J.E."/>
            <person name="Bonito G."/>
        </authorList>
    </citation>
    <scope>NUCLEOTIDE SEQUENCE</scope>
    <source>
        <strain evidence="2">NVP1</strain>
    </source>
</reference>
<protein>
    <submittedName>
        <fullName evidence="2">Uncharacterized protein</fullName>
    </submittedName>
</protein>
<evidence type="ECO:0000313" key="3">
    <source>
        <dbReference type="Proteomes" id="UP000696485"/>
    </source>
</evidence>
<feature type="compositionally biased region" description="Acidic residues" evidence="1">
    <location>
        <begin position="22"/>
        <end position="31"/>
    </location>
</feature>
<feature type="region of interest" description="Disordered" evidence="1">
    <location>
        <begin position="1"/>
        <end position="70"/>
    </location>
</feature>
<accession>A0A9P5SB54</accession>